<comment type="similarity">
    <text evidence="2">Belongs to the protein prenyltransferase subunit beta family.</text>
</comment>
<evidence type="ECO:0000256" key="8">
    <source>
        <dbReference type="ARBA" id="ARBA00030816"/>
    </source>
</evidence>
<dbReference type="Pfam" id="PF00432">
    <property type="entry name" value="Prenyltrans"/>
    <property type="match status" value="2"/>
</dbReference>
<dbReference type="GO" id="GO:0005968">
    <property type="term" value="C:Rab-protein geranylgeranyltransferase complex"/>
    <property type="evidence" value="ECO:0007669"/>
    <property type="project" value="TreeGrafter"/>
</dbReference>
<dbReference type="SUPFAM" id="SSF48239">
    <property type="entry name" value="Terpenoid cyclases/Protein prenyltransferases"/>
    <property type="match status" value="1"/>
</dbReference>
<evidence type="ECO:0000256" key="1">
    <source>
        <dbReference type="ARBA" id="ARBA00001947"/>
    </source>
</evidence>
<dbReference type="PANTHER" id="PTHR11774:SF11">
    <property type="entry name" value="GERANYLGERANYL TRANSFERASE TYPE-2 SUBUNIT BETA"/>
    <property type="match status" value="1"/>
</dbReference>
<evidence type="ECO:0000256" key="6">
    <source>
        <dbReference type="ARBA" id="ARBA00022737"/>
    </source>
</evidence>
<feature type="domain" description="Prenyltransferase alpha-alpha toroid" evidence="10">
    <location>
        <begin position="92"/>
        <end position="115"/>
    </location>
</feature>
<dbReference type="AlphaFoldDB" id="A0A445MIB6"/>
<gene>
    <name evidence="11" type="ORF">BHM03_00030033</name>
</gene>
<sequence length="121" mass="13784">LVCYSEGSRRLGNLDRFEEKMGGLEEEKHARYIVSVEKKKDDFEALLIEHLRMNGAYWGLTTLDLLNKIGAIDVDEVVSWVMECQDKDCDVAGLQNDDGSFSGDMWGETDTRYGFSSYPLF</sequence>
<proteinExistence type="inferred from homology"/>
<evidence type="ECO:0000256" key="7">
    <source>
        <dbReference type="ARBA" id="ARBA00022833"/>
    </source>
</evidence>
<dbReference type="InterPro" id="IPR001330">
    <property type="entry name" value="Prenyltrans"/>
</dbReference>
<dbReference type="PANTHER" id="PTHR11774">
    <property type="entry name" value="GERANYLGERANYL TRANSFERASE TYPE BETA SUBUNIT"/>
    <property type="match status" value="1"/>
</dbReference>
<keyword evidence="5" id="KW-0479">Metal-binding</keyword>
<evidence type="ECO:0000256" key="2">
    <source>
        <dbReference type="ARBA" id="ARBA00010497"/>
    </source>
</evidence>
<dbReference type="EMBL" id="KV876063">
    <property type="protein sequence ID" value="RZR73946.1"/>
    <property type="molecule type" value="Genomic_DNA"/>
</dbReference>
<dbReference type="Proteomes" id="UP000290560">
    <property type="component" value="Unassembled WGS sequence"/>
</dbReference>
<feature type="domain" description="Prenyltransferase alpha-alpha toroid" evidence="10">
    <location>
        <begin position="24"/>
        <end position="90"/>
    </location>
</feature>
<comment type="cofactor">
    <cofactor evidence="1">
        <name>Zn(2+)</name>
        <dbReference type="ChEBI" id="CHEBI:29105"/>
    </cofactor>
</comment>
<evidence type="ECO:0000256" key="5">
    <source>
        <dbReference type="ARBA" id="ARBA00022723"/>
    </source>
</evidence>
<evidence type="ECO:0000259" key="10">
    <source>
        <dbReference type="Pfam" id="PF00432"/>
    </source>
</evidence>
<dbReference type="GO" id="GO:0046872">
    <property type="term" value="F:metal ion binding"/>
    <property type="evidence" value="ECO:0007669"/>
    <property type="project" value="UniProtKB-KW"/>
</dbReference>
<dbReference type="GO" id="GO:0004663">
    <property type="term" value="F:Rab geranylgeranyltransferase activity"/>
    <property type="evidence" value="ECO:0007669"/>
    <property type="project" value="TreeGrafter"/>
</dbReference>
<dbReference type="Gene3D" id="1.50.10.20">
    <property type="match status" value="1"/>
</dbReference>
<evidence type="ECO:0000256" key="3">
    <source>
        <dbReference type="ARBA" id="ARBA00022602"/>
    </source>
</evidence>
<reference evidence="11" key="1">
    <citation type="journal article" date="2018" name="Data Brief">
        <title>Genome sequence data from 17 accessions of Ensete ventricosum, a staple food crop for millions in Ethiopia.</title>
        <authorList>
            <person name="Yemataw Z."/>
            <person name="Muzemil S."/>
            <person name="Ambachew D."/>
            <person name="Tripathi L."/>
            <person name="Tesfaye K."/>
            <person name="Chala A."/>
            <person name="Farbos A."/>
            <person name="O'Neill P."/>
            <person name="Moore K."/>
            <person name="Grant M."/>
            <person name="Studholme D.J."/>
        </authorList>
    </citation>
    <scope>NUCLEOTIDE SEQUENCE [LARGE SCALE GENOMIC DNA]</scope>
    <source>
        <tissue evidence="11">Leaf</tissue>
    </source>
</reference>
<feature type="non-terminal residue" evidence="11">
    <location>
        <position position="1"/>
    </location>
</feature>
<evidence type="ECO:0000313" key="11">
    <source>
        <dbReference type="EMBL" id="RZR73946.1"/>
    </source>
</evidence>
<evidence type="ECO:0000256" key="9">
    <source>
        <dbReference type="ARBA" id="ARBA00032766"/>
    </source>
</evidence>
<keyword evidence="6" id="KW-0677">Repeat</keyword>
<evidence type="ECO:0000256" key="4">
    <source>
        <dbReference type="ARBA" id="ARBA00022679"/>
    </source>
</evidence>
<keyword evidence="4" id="KW-0808">Transferase</keyword>
<keyword evidence="7" id="KW-0862">Zinc</keyword>
<accession>A0A445MIB6</accession>
<protein>
    <recommendedName>
        <fullName evidence="8">Geranylgeranyl transferase type II subunit beta</fullName>
    </recommendedName>
    <alternativeName>
        <fullName evidence="9">Type II protein geranyl-geranyltransferase subunit beta</fullName>
    </alternativeName>
</protein>
<name>A0A445MIB6_ENSVE</name>
<dbReference type="InterPro" id="IPR045089">
    <property type="entry name" value="PGGT1B-like"/>
</dbReference>
<dbReference type="InterPro" id="IPR008930">
    <property type="entry name" value="Terpenoid_cyclase/PrenylTrfase"/>
</dbReference>
<organism evidence="11">
    <name type="scientific">Ensete ventricosum</name>
    <name type="common">Abyssinian banana</name>
    <name type="synonym">Musa ensete</name>
    <dbReference type="NCBI Taxonomy" id="4639"/>
    <lineage>
        <taxon>Eukaryota</taxon>
        <taxon>Viridiplantae</taxon>
        <taxon>Streptophyta</taxon>
        <taxon>Embryophyta</taxon>
        <taxon>Tracheophyta</taxon>
        <taxon>Spermatophyta</taxon>
        <taxon>Magnoliopsida</taxon>
        <taxon>Liliopsida</taxon>
        <taxon>Zingiberales</taxon>
        <taxon>Musaceae</taxon>
        <taxon>Ensete</taxon>
    </lineage>
</organism>
<keyword evidence="3" id="KW-0637">Prenyltransferase</keyword>